<gene>
    <name evidence="5" type="ORF">MKW98_032691</name>
</gene>
<feature type="transmembrane region" description="Helical" evidence="3">
    <location>
        <begin position="20"/>
        <end position="43"/>
    </location>
</feature>
<keyword evidence="1" id="KW-0479">Metal-binding</keyword>
<evidence type="ECO:0000313" key="5">
    <source>
        <dbReference type="EMBL" id="KAI3924490.1"/>
    </source>
</evidence>
<keyword evidence="1" id="KW-0863">Zinc-finger</keyword>
<dbReference type="AlphaFoldDB" id="A0AAD4XJQ6"/>
<dbReference type="InterPro" id="IPR013083">
    <property type="entry name" value="Znf_RING/FYVE/PHD"/>
</dbReference>
<dbReference type="Proteomes" id="UP001202328">
    <property type="component" value="Unassembled WGS sequence"/>
</dbReference>
<dbReference type="EMBL" id="JAJJMB010008334">
    <property type="protein sequence ID" value="KAI3924490.1"/>
    <property type="molecule type" value="Genomic_DNA"/>
</dbReference>
<evidence type="ECO:0000256" key="2">
    <source>
        <dbReference type="SAM" id="MobiDB-lite"/>
    </source>
</evidence>
<dbReference type="SMART" id="SM00184">
    <property type="entry name" value="RING"/>
    <property type="match status" value="1"/>
</dbReference>
<keyword evidence="1" id="KW-0862">Zinc</keyword>
<reference evidence="5" key="1">
    <citation type="submission" date="2022-04" db="EMBL/GenBank/DDBJ databases">
        <title>A functionally conserved STORR gene fusion in Papaver species that diverged 16.8 million years ago.</title>
        <authorList>
            <person name="Catania T."/>
        </authorList>
    </citation>
    <scope>NUCLEOTIDE SEQUENCE</scope>
    <source>
        <strain evidence="5">S-188037</strain>
    </source>
</reference>
<sequence length="187" mass="20570">MNSTDLNSGGGLLTEKIGGFGYGVAVSVGILFLITTITLASYFCTRGNNSSSQDGHHQNPNTHFYPHHTIHIIDNTNAQNHEVGLDETTLSTYPKLLYSQAKKHLHNHHKDTSTNSCCSICLADYKPNDMLRLLPDCNHLFHLKCVDPWLKLHPTCPVCRTTPVPSPMSSPMATPLAEAAPLSMHRV</sequence>
<dbReference type="GO" id="GO:0008270">
    <property type="term" value="F:zinc ion binding"/>
    <property type="evidence" value="ECO:0007669"/>
    <property type="project" value="UniProtKB-KW"/>
</dbReference>
<evidence type="ECO:0000259" key="4">
    <source>
        <dbReference type="PROSITE" id="PS50089"/>
    </source>
</evidence>
<feature type="domain" description="RING-type" evidence="4">
    <location>
        <begin position="118"/>
        <end position="160"/>
    </location>
</feature>
<evidence type="ECO:0000256" key="1">
    <source>
        <dbReference type="PROSITE-ProRule" id="PRU00175"/>
    </source>
</evidence>
<comment type="caution">
    <text evidence="5">The sequence shown here is derived from an EMBL/GenBank/DDBJ whole genome shotgun (WGS) entry which is preliminary data.</text>
</comment>
<feature type="region of interest" description="Disordered" evidence="2">
    <location>
        <begin position="165"/>
        <end position="187"/>
    </location>
</feature>
<dbReference type="Pfam" id="PF13639">
    <property type="entry name" value="zf-RING_2"/>
    <property type="match status" value="1"/>
</dbReference>
<evidence type="ECO:0000256" key="3">
    <source>
        <dbReference type="SAM" id="Phobius"/>
    </source>
</evidence>
<dbReference type="CDD" id="cd16454">
    <property type="entry name" value="RING-H2_PA-TM-RING"/>
    <property type="match status" value="1"/>
</dbReference>
<accession>A0AAD4XJQ6</accession>
<keyword evidence="6" id="KW-1185">Reference proteome</keyword>
<dbReference type="PANTHER" id="PTHR46719:SF21">
    <property type="entry name" value="RING-H2 FINGER PROTEIN ATL70-LIKE"/>
    <property type="match status" value="1"/>
</dbReference>
<keyword evidence="3" id="KW-0812">Transmembrane</keyword>
<dbReference type="InterPro" id="IPR001841">
    <property type="entry name" value="Znf_RING"/>
</dbReference>
<protein>
    <recommendedName>
        <fullName evidence="4">RING-type domain-containing protein</fullName>
    </recommendedName>
</protein>
<dbReference type="SUPFAM" id="SSF57850">
    <property type="entry name" value="RING/U-box"/>
    <property type="match status" value="1"/>
</dbReference>
<organism evidence="5 6">
    <name type="scientific">Papaver atlanticum</name>
    <dbReference type="NCBI Taxonomy" id="357466"/>
    <lineage>
        <taxon>Eukaryota</taxon>
        <taxon>Viridiplantae</taxon>
        <taxon>Streptophyta</taxon>
        <taxon>Embryophyta</taxon>
        <taxon>Tracheophyta</taxon>
        <taxon>Spermatophyta</taxon>
        <taxon>Magnoliopsida</taxon>
        <taxon>Ranunculales</taxon>
        <taxon>Papaveraceae</taxon>
        <taxon>Papaveroideae</taxon>
        <taxon>Papaver</taxon>
    </lineage>
</organism>
<dbReference type="InterPro" id="IPR045899">
    <property type="entry name" value="ATL71-like"/>
</dbReference>
<proteinExistence type="predicted"/>
<dbReference type="PROSITE" id="PS50089">
    <property type="entry name" value="ZF_RING_2"/>
    <property type="match status" value="1"/>
</dbReference>
<keyword evidence="3" id="KW-1133">Transmembrane helix</keyword>
<dbReference type="Gene3D" id="3.30.40.10">
    <property type="entry name" value="Zinc/RING finger domain, C3HC4 (zinc finger)"/>
    <property type="match status" value="1"/>
</dbReference>
<dbReference type="PANTHER" id="PTHR46719">
    <property type="entry name" value="TRANSCRIPTION FACTOR C2H2 FAMILY-RELATED"/>
    <property type="match status" value="1"/>
</dbReference>
<evidence type="ECO:0000313" key="6">
    <source>
        <dbReference type="Proteomes" id="UP001202328"/>
    </source>
</evidence>
<name>A0AAD4XJQ6_9MAGN</name>
<feature type="compositionally biased region" description="Low complexity" evidence="2">
    <location>
        <begin position="165"/>
        <end position="175"/>
    </location>
</feature>
<keyword evidence="3" id="KW-0472">Membrane</keyword>